<evidence type="ECO:0000313" key="3">
    <source>
        <dbReference type="Proteomes" id="UP000008281"/>
    </source>
</evidence>
<feature type="compositionally biased region" description="Low complexity" evidence="1">
    <location>
        <begin position="198"/>
        <end position="226"/>
    </location>
</feature>
<dbReference type="InParanoid" id="E3LLT7"/>
<feature type="region of interest" description="Disordered" evidence="1">
    <location>
        <begin position="27"/>
        <end position="49"/>
    </location>
</feature>
<feature type="compositionally biased region" description="Polar residues" evidence="1">
    <location>
        <begin position="413"/>
        <end position="441"/>
    </location>
</feature>
<reference evidence="2" key="1">
    <citation type="submission" date="2007-07" db="EMBL/GenBank/DDBJ databases">
        <title>PCAP assembly of the Caenorhabditis remanei genome.</title>
        <authorList>
            <consortium name="The Caenorhabditis remanei Sequencing Consortium"/>
            <person name="Wilson R.K."/>
        </authorList>
    </citation>
    <scope>NUCLEOTIDE SEQUENCE [LARGE SCALE GENOMIC DNA]</scope>
    <source>
        <strain evidence="2">PB4641</strain>
    </source>
</reference>
<dbReference type="PANTHER" id="PTHR31430">
    <property type="entry name" value="PROTEIN CBG22332-RELATED"/>
    <property type="match status" value="1"/>
</dbReference>
<evidence type="ECO:0008006" key="4">
    <source>
        <dbReference type="Google" id="ProtNLM"/>
    </source>
</evidence>
<proteinExistence type="predicted"/>
<feature type="compositionally biased region" description="Low complexity" evidence="1">
    <location>
        <begin position="72"/>
        <end position="91"/>
    </location>
</feature>
<dbReference type="EMBL" id="DS268411">
    <property type="protein sequence ID" value="EFP03116.1"/>
    <property type="molecule type" value="Genomic_DNA"/>
</dbReference>
<dbReference type="FunCoup" id="E3LLT7">
    <property type="interactions" value="85"/>
</dbReference>
<dbReference type="OrthoDB" id="5831839at2759"/>
<dbReference type="AlphaFoldDB" id="E3LLT7"/>
<dbReference type="STRING" id="31234.E3LLT7"/>
<dbReference type="PANTHER" id="PTHR31430:SF0">
    <property type="entry name" value="RING-TYPE DOMAIN-CONTAINING PROTEIN-RELATED"/>
    <property type="match status" value="1"/>
</dbReference>
<feature type="region of interest" description="Disordered" evidence="1">
    <location>
        <begin position="198"/>
        <end position="238"/>
    </location>
</feature>
<evidence type="ECO:0000313" key="2">
    <source>
        <dbReference type="EMBL" id="EFP03116.1"/>
    </source>
</evidence>
<feature type="region of interest" description="Disordered" evidence="1">
    <location>
        <begin position="66"/>
        <end position="173"/>
    </location>
</feature>
<feature type="compositionally biased region" description="Polar residues" evidence="1">
    <location>
        <begin position="162"/>
        <end position="173"/>
    </location>
</feature>
<organism evidence="3">
    <name type="scientific">Caenorhabditis remanei</name>
    <name type="common">Caenorhabditis vulgaris</name>
    <dbReference type="NCBI Taxonomy" id="31234"/>
    <lineage>
        <taxon>Eukaryota</taxon>
        <taxon>Metazoa</taxon>
        <taxon>Ecdysozoa</taxon>
        <taxon>Nematoda</taxon>
        <taxon>Chromadorea</taxon>
        <taxon>Rhabditida</taxon>
        <taxon>Rhabditina</taxon>
        <taxon>Rhabditomorpha</taxon>
        <taxon>Rhabditoidea</taxon>
        <taxon>Rhabditidae</taxon>
        <taxon>Peloderinae</taxon>
        <taxon>Caenorhabditis</taxon>
    </lineage>
</organism>
<dbReference type="HOGENOM" id="CLU_033191_0_0_1"/>
<accession>E3LLT7</accession>
<gene>
    <name evidence="2" type="ORF">CRE_28318</name>
</gene>
<feature type="compositionally biased region" description="Polar residues" evidence="1">
    <location>
        <begin position="39"/>
        <end position="49"/>
    </location>
</feature>
<feature type="compositionally biased region" description="Basic and acidic residues" evidence="1">
    <location>
        <begin position="102"/>
        <end position="116"/>
    </location>
</feature>
<feature type="region of interest" description="Disordered" evidence="1">
    <location>
        <begin position="412"/>
        <end position="441"/>
    </location>
</feature>
<feature type="compositionally biased region" description="Low complexity" evidence="1">
    <location>
        <begin position="129"/>
        <end position="157"/>
    </location>
</feature>
<dbReference type="eggNOG" id="ENOG502SXA4">
    <property type="taxonomic scope" value="Eukaryota"/>
</dbReference>
<protein>
    <recommendedName>
        <fullName evidence="4">RING-type domain-containing protein</fullName>
    </recommendedName>
</protein>
<dbReference type="OMA" id="YGMTHTY"/>
<name>E3LLT7_CAERE</name>
<keyword evidence="3" id="KW-1185">Reference proteome</keyword>
<sequence>MTDFESNGFNNLRSAASSDNLSLKNWAFPTGEKSKKPSESTSDTSRINSSFSDHLSISKWKNPLKELEESSKSSFSDSSTSTSSGRSRVQSGMKQMNEIDSDGYRIHADVSTDHLSLRNWGRPVESESAESSGSSGCASSGSSSSGSSSSGSTSSGTRDLPSRSSVLTDSNSNGFRSLHSAVSADHLSLRNWGYSVESESNESKQSSESASDTSKSSVSSDPLSLSKWKAPVEEPKKSPAIDTQDLDFLIPPFIRTFCNPKPMAAELRVTYDAPTSQCTYTYSILCVEDDNAKNNCEEVKSLQKPELKKMVSTSAFAVTPSPVSALCDGPCKKEFPSNLLNTIGRCGHYLCTACYGIVKNNDGTNGCSSLSCFWKGSSREESKKNYERDICRKQRAKATDMNARGIDVKPASAASSGIDTSSYRPTFSRTHSETNMSSYSPSESLCIIPSVRKPPKFDSKVCTRLVIVEPHSTYGMTHVYCNSRLLPSTNLLTALKTMLNRKLKPTTDYILSGHLYYGLINEAGVLGMRKIKVSKYGDLTVADIPKMQVLNGKKRFFNELFFRNNRLVLIMDLGYYVEKGVKIYME</sequence>
<dbReference type="Proteomes" id="UP000008281">
    <property type="component" value="Unassembled WGS sequence"/>
</dbReference>
<evidence type="ECO:0000256" key="1">
    <source>
        <dbReference type="SAM" id="MobiDB-lite"/>
    </source>
</evidence>